<comment type="caution">
    <text evidence="15">The sequence shown here is derived from an EMBL/GenBank/DDBJ whole genome shotgun (WGS) entry which is preliminary data.</text>
</comment>
<dbReference type="PANTHER" id="PTHR24161">
    <property type="entry name" value="ANK_REP_REGION DOMAIN-CONTAINING PROTEIN-RELATED"/>
    <property type="match status" value="1"/>
</dbReference>
<dbReference type="PROSITE" id="PS50216">
    <property type="entry name" value="DHHC"/>
    <property type="match status" value="1"/>
</dbReference>
<dbReference type="OrthoDB" id="6781668at2759"/>
<dbReference type="Pfam" id="PF01529">
    <property type="entry name" value="DHHC"/>
    <property type="match status" value="1"/>
</dbReference>
<feature type="domain" description="Palmitoyltransferase DHHC" evidence="14">
    <location>
        <begin position="434"/>
        <end position="569"/>
    </location>
</feature>
<dbReference type="PANTHER" id="PTHR24161:SF85">
    <property type="entry name" value="PALMITOYLTRANSFERASE HIP14"/>
    <property type="match status" value="1"/>
</dbReference>
<evidence type="ECO:0000256" key="10">
    <source>
        <dbReference type="ARBA" id="ARBA00023315"/>
    </source>
</evidence>
<feature type="transmembrane region" description="Helical" evidence="13">
    <location>
        <begin position="355"/>
        <end position="376"/>
    </location>
</feature>
<comment type="catalytic activity">
    <reaction evidence="11 13">
        <text>L-cysteinyl-[protein] + hexadecanoyl-CoA = S-hexadecanoyl-L-cysteinyl-[protein] + CoA</text>
        <dbReference type="Rhea" id="RHEA:36683"/>
        <dbReference type="Rhea" id="RHEA-COMP:10131"/>
        <dbReference type="Rhea" id="RHEA-COMP:11032"/>
        <dbReference type="ChEBI" id="CHEBI:29950"/>
        <dbReference type="ChEBI" id="CHEBI:57287"/>
        <dbReference type="ChEBI" id="CHEBI:57379"/>
        <dbReference type="ChEBI" id="CHEBI:74151"/>
        <dbReference type="EC" id="2.3.1.225"/>
    </reaction>
</comment>
<evidence type="ECO:0000256" key="5">
    <source>
        <dbReference type="ARBA" id="ARBA00022989"/>
    </source>
</evidence>
<dbReference type="GO" id="GO:0016020">
    <property type="term" value="C:membrane"/>
    <property type="evidence" value="ECO:0007669"/>
    <property type="project" value="UniProtKB-SubCell"/>
</dbReference>
<gene>
    <name evidence="15" type="ORF">OGAPHI_004008</name>
</gene>
<dbReference type="PROSITE" id="PS50088">
    <property type="entry name" value="ANK_REPEAT"/>
    <property type="match status" value="2"/>
</dbReference>
<keyword evidence="7 13" id="KW-0472">Membrane</keyword>
<keyword evidence="16" id="KW-1185">Reference proteome</keyword>
<feature type="transmembrane region" description="Helical" evidence="13">
    <location>
        <begin position="388"/>
        <end position="406"/>
    </location>
</feature>
<keyword evidence="5 13" id="KW-1133">Transmembrane helix</keyword>
<keyword evidence="10 13" id="KW-0012">Acyltransferase</keyword>
<keyword evidence="4" id="KW-0677">Repeat</keyword>
<keyword evidence="6 12" id="KW-0040">ANK repeat</keyword>
<dbReference type="GeneID" id="70235973"/>
<comment type="subcellular location">
    <subcellularLocation>
        <location evidence="1">Membrane</location>
        <topology evidence="1">Multi-pass membrane protein</topology>
    </subcellularLocation>
</comment>
<comment type="domain">
    <text evidence="13">The DHHC domain is required for palmitoyltransferase activity.</text>
</comment>
<keyword evidence="8" id="KW-0564">Palmitate</keyword>
<evidence type="ECO:0000256" key="12">
    <source>
        <dbReference type="PROSITE-ProRule" id="PRU00023"/>
    </source>
</evidence>
<evidence type="ECO:0000256" key="6">
    <source>
        <dbReference type="ARBA" id="ARBA00023043"/>
    </source>
</evidence>
<evidence type="ECO:0000256" key="3">
    <source>
        <dbReference type="ARBA" id="ARBA00022692"/>
    </source>
</evidence>
<keyword evidence="9" id="KW-0449">Lipoprotein</keyword>
<dbReference type="Pfam" id="PF12796">
    <property type="entry name" value="Ank_2"/>
    <property type="match status" value="2"/>
</dbReference>
<sequence>MSHLNGETELDSLAEPVESAKMDEPVVAENASIGALHDVAFTDLDKKPDLIEKYMNAAQRGDLETLKDLLENEKLDVNSMLDDNVSALHWCAINNKLTALKYLVSKGAAVNHKGGDLNATPVQWACRYGLVYISDYLITQCGADTDVLDNQGFNCLHLAVHSSNVMMVIYILTFTNLHINSADPKGRTSLHWAAYQGDPFTVDVLLKLGADISIVDETGFTPFYWGLVHPIKNVLIKLIEAGSDINHKTVDNKAAWEIAADMNCTALLKTALKECDLNADGTKVHRYLTESQGRQIVFLNPYIAVPLSLLALTTGYLVVNVFSLAVIFFVQTFVLQYLLLPSFDRSPTALHRSPYFAGVFSATAFWCVVTWLFTIMPKTFSKAPLSNLLFFLVAGCVFASFFKAMLIDPGYIPAETNGDKIQQTIRELIDLRKFDSRHFCIHTSIRKPLRSRLNKLKNKNVAKFDHYCSWVNNDVGVRNHKLFFAFSVSLEIAIFLYYSLAKRYFDKLDVPDEFEESCFFLGEDMCSGYYASPFIFNLTMWSLFQSAWLSLLLLVQFLQISKGITSYEVSTLHQGVDNSFSSVPTDESVDLSSDEVALPGLRKLVCLPDIVVNSRCSRLIGLNQFLMISDDMIQQKSGPASFDQGIVQNWLDFLFLKTNGEPYSWRNLFKLPILGEANLGGELVDYYKLYKVPTKQSSAVV</sequence>
<dbReference type="SMART" id="SM00248">
    <property type="entry name" value="ANK"/>
    <property type="match status" value="5"/>
</dbReference>
<comment type="similarity">
    <text evidence="2">Belongs to the DHHC palmitoyltransferase family. AKR/ZDHHC17 subfamily.</text>
</comment>
<evidence type="ECO:0000256" key="7">
    <source>
        <dbReference type="ARBA" id="ARBA00023136"/>
    </source>
</evidence>
<evidence type="ECO:0000256" key="2">
    <source>
        <dbReference type="ARBA" id="ARBA00010104"/>
    </source>
</evidence>
<feature type="transmembrane region" description="Helical" evidence="13">
    <location>
        <begin position="482"/>
        <end position="500"/>
    </location>
</feature>
<proteinExistence type="inferred from homology"/>
<evidence type="ECO:0000256" key="9">
    <source>
        <dbReference type="ARBA" id="ARBA00023288"/>
    </source>
</evidence>
<reference evidence="15" key="1">
    <citation type="journal article" date="2021" name="Open Biol.">
        <title>Shared evolutionary footprints suggest mitochondrial oxidative damage underlies multiple complex I losses in fungi.</title>
        <authorList>
            <person name="Schikora-Tamarit M.A."/>
            <person name="Marcet-Houben M."/>
            <person name="Nosek J."/>
            <person name="Gabaldon T."/>
        </authorList>
    </citation>
    <scope>NUCLEOTIDE SEQUENCE</scope>
    <source>
        <strain evidence="15">CBS6075</strain>
    </source>
</reference>
<dbReference type="Proteomes" id="UP000769157">
    <property type="component" value="Unassembled WGS sequence"/>
</dbReference>
<feature type="repeat" description="ANK" evidence="12">
    <location>
        <begin position="185"/>
        <end position="217"/>
    </location>
</feature>
<dbReference type="InterPro" id="IPR036770">
    <property type="entry name" value="Ankyrin_rpt-contain_sf"/>
</dbReference>
<feature type="repeat" description="ANK" evidence="12">
    <location>
        <begin position="83"/>
        <end position="115"/>
    </location>
</feature>
<dbReference type="EC" id="2.3.1.225" evidence="13"/>
<dbReference type="Gene3D" id="1.25.40.20">
    <property type="entry name" value="Ankyrin repeat-containing domain"/>
    <property type="match status" value="1"/>
</dbReference>
<dbReference type="GO" id="GO:0019706">
    <property type="term" value="F:protein-cysteine S-palmitoyltransferase activity"/>
    <property type="evidence" value="ECO:0007669"/>
    <property type="project" value="UniProtKB-EC"/>
</dbReference>
<evidence type="ECO:0000256" key="13">
    <source>
        <dbReference type="RuleBase" id="RU079119"/>
    </source>
</evidence>
<feature type="transmembrane region" description="Helical" evidence="13">
    <location>
        <begin position="324"/>
        <end position="343"/>
    </location>
</feature>
<accession>A0A9P8P5Y1</accession>
<dbReference type="EMBL" id="JAEUBE010000295">
    <property type="protein sequence ID" value="KAH3665820.1"/>
    <property type="molecule type" value="Genomic_DNA"/>
</dbReference>
<dbReference type="RefSeq" id="XP_046061024.1">
    <property type="nucleotide sequence ID" value="XM_046205041.1"/>
</dbReference>
<reference evidence="15" key="2">
    <citation type="submission" date="2021-01" db="EMBL/GenBank/DDBJ databases">
        <authorList>
            <person name="Schikora-Tamarit M.A."/>
        </authorList>
    </citation>
    <scope>NUCLEOTIDE SEQUENCE</scope>
    <source>
        <strain evidence="15">CBS6075</strain>
    </source>
</reference>
<name>A0A9P8P5Y1_9ASCO</name>
<dbReference type="PROSITE" id="PS50297">
    <property type="entry name" value="ANK_REP_REGION"/>
    <property type="match status" value="1"/>
</dbReference>
<evidence type="ECO:0000256" key="1">
    <source>
        <dbReference type="ARBA" id="ARBA00004141"/>
    </source>
</evidence>
<dbReference type="InterPro" id="IPR002110">
    <property type="entry name" value="Ankyrin_rpt"/>
</dbReference>
<organism evidence="15 16">
    <name type="scientific">Ogataea philodendri</name>
    <dbReference type="NCBI Taxonomy" id="1378263"/>
    <lineage>
        <taxon>Eukaryota</taxon>
        <taxon>Fungi</taxon>
        <taxon>Dikarya</taxon>
        <taxon>Ascomycota</taxon>
        <taxon>Saccharomycotina</taxon>
        <taxon>Pichiomycetes</taxon>
        <taxon>Pichiales</taxon>
        <taxon>Pichiaceae</taxon>
        <taxon>Ogataea</taxon>
    </lineage>
</organism>
<feature type="transmembrane region" description="Helical" evidence="13">
    <location>
        <begin position="534"/>
        <end position="555"/>
    </location>
</feature>
<evidence type="ECO:0000256" key="4">
    <source>
        <dbReference type="ARBA" id="ARBA00022737"/>
    </source>
</evidence>
<dbReference type="SUPFAM" id="SSF48403">
    <property type="entry name" value="Ankyrin repeat"/>
    <property type="match status" value="1"/>
</dbReference>
<keyword evidence="13" id="KW-0808">Transferase</keyword>
<keyword evidence="3 13" id="KW-0812">Transmembrane</keyword>
<protein>
    <recommendedName>
        <fullName evidence="13">Palmitoyltransferase</fullName>
        <ecNumber evidence="13">2.3.1.225</ecNumber>
    </recommendedName>
</protein>
<evidence type="ECO:0000256" key="8">
    <source>
        <dbReference type="ARBA" id="ARBA00023139"/>
    </source>
</evidence>
<evidence type="ECO:0000259" key="14">
    <source>
        <dbReference type="Pfam" id="PF01529"/>
    </source>
</evidence>
<evidence type="ECO:0000313" key="15">
    <source>
        <dbReference type="EMBL" id="KAH3665820.1"/>
    </source>
</evidence>
<dbReference type="AlphaFoldDB" id="A0A9P8P5Y1"/>
<evidence type="ECO:0000256" key="11">
    <source>
        <dbReference type="ARBA" id="ARBA00048048"/>
    </source>
</evidence>
<dbReference type="InterPro" id="IPR001594">
    <property type="entry name" value="Palmitoyltrfase_DHHC"/>
</dbReference>
<evidence type="ECO:0000313" key="16">
    <source>
        <dbReference type="Proteomes" id="UP000769157"/>
    </source>
</evidence>